<protein>
    <submittedName>
        <fullName evidence="1">Uncharacterized protein</fullName>
    </submittedName>
</protein>
<name>A0ABQ9Y2I6_9EUKA</name>
<gene>
    <name evidence="1" type="ORF">BLNAU_7132</name>
</gene>
<evidence type="ECO:0000313" key="2">
    <source>
        <dbReference type="Proteomes" id="UP001281761"/>
    </source>
</evidence>
<keyword evidence="2" id="KW-1185">Reference proteome</keyword>
<dbReference type="Proteomes" id="UP001281761">
    <property type="component" value="Unassembled WGS sequence"/>
</dbReference>
<evidence type="ECO:0000313" key="1">
    <source>
        <dbReference type="EMBL" id="KAK2957956.1"/>
    </source>
</evidence>
<reference evidence="1 2" key="1">
    <citation type="journal article" date="2022" name="bioRxiv">
        <title>Genomics of Preaxostyla Flagellates Illuminates Evolutionary Transitions and the Path Towards Mitochondrial Loss.</title>
        <authorList>
            <person name="Novak L.V.F."/>
            <person name="Treitli S.C."/>
            <person name="Pyrih J."/>
            <person name="Halakuc P."/>
            <person name="Pipaliya S.V."/>
            <person name="Vacek V."/>
            <person name="Brzon O."/>
            <person name="Soukal P."/>
            <person name="Eme L."/>
            <person name="Dacks J.B."/>
            <person name="Karnkowska A."/>
            <person name="Elias M."/>
            <person name="Hampl V."/>
        </authorList>
    </citation>
    <scope>NUCLEOTIDE SEQUENCE [LARGE SCALE GENOMIC DNA]</scope>
    <source>
        <strain evidence="1">NAU3</strain>
        <tissue evidence="1">Gut</tissue>
    </source>
</reference>
<sequence length="191" mass="21915">MKDNRSNLRLSLNEITKNPSSTRYVCQERQISATAIQLTFIYKFIRPIQPFFAFVCRNRRRISDSEDLKHFSCLLGSVIRRSPFLEEFTQFVLSSQIAQTCTDCLVFFEVDLFAVRVLRGICGGAIAWQRECPAVQKRGQQVLRRLRSEGLSDESELHIRCRDHDDSIRSDFFLGAMVIDQSGGNVPTLSD</sequence>
<comment type="caution">
    <text evidence="1">The sequence shown here is derived from an EMBL/GenBank/DDBJ whole genome shotgun (WGS) entry which is preliminary data.</text>
</comment>
<organism evidence="1 2">
    <name type="scientific">Blattamonas nauphoetae</name>
    <dbReference type="NCBI Taxonomy" id="2049346"/>
    <lineage>
        <taxon>Eukaryota</taxon>
        <taxon>Metamonada</taxon>
        <taxon>Preaxostyla</taxon>
        <taxon>Oxymonadida</taxon>
        <taxon>Blattamonas</taxon>
    </lineage>
</organism>
<dbReference type="EMBL" id="JARBJD010000042">
    <property type="protein sequence ID" value="KAK2957956.1"/>
    <property type="molecule type" value="Genomic_DNA"/>
</dbReference>
<proteinExistence type="predicted"/>
<accession>A0ABQ9Y2I6</accession>